<keyword evidence="2" id="KW-0732">Signal</keyword>
<evidence type="ECO:0000313" key="3">
    <source>
        <dbReference type="EMBL" id="ANY77563.1"/>
    </source>
</evidence>
<name>A0A1B2EC73_9HYPH</name>
<feature type="region of interest" description="Disordered" evidence="1">
    <location>
        <begin position="89"/>
        <end position="132"/>
    </location>
</feature>
<accession>A0A1B2EC73</accession>
<gene>
    <name evidence="3" type="ORF">BB934_04395</name>
</gene>
<reference evidence="3" key="1">
    <citation type="submission" date="2016-07" db="EMBL/GenBank/DDBJ databases">
        <title>Microvirga ossetica sp. nov. a new species of rhizobia isolated from root nodules of the legume species Vicia alpestris Steven originated from North Ossetia region in the Caucasus.</title>
        <authorList>
            <person name="Safronova V.I."/>
            <person name="Kuznetsova I.G."/>
            <person name="Sazanova A.L."/>
            <person name="Belimov A."/>
            <person name="Andronov E."/>
            <person name="Osledkin Y.S."/>
            <person name="Onishchuk O.P."/>
            <person name="Kurchak O.N."/>
            <person name="Shaposhnikov A.I."/>
            <person name="Willems A."/>
            <person name="Tikhonovich I.A."/>
        </authorList>
    </citation>
    <scope>NUCLEOTIDE SEQUENCE [LARGE SCALE GENOMIC DNA]</scope>
    <source>
        <strain evidence="3">V5/3M</strain>
    </source>
</reference>
<organism evidence="3">
    <name type="scientific">Microvirga ossetica</name>
    <dbReference type="NCBI Taxonomy" id="1882682"/>
    <lineage>
        <taxon>Bacteria</taxon>
        <taxon>Pseudomonadati</taxon>
        <taxon>Pseudomonadota</taxon>
        <taxon>Alphaproteobacteria</taxon>
        <taxon>Hyphomicrobiales</taxon>
        <taxon>Methylobacteriaceae</taxon>
        <taxon>Microvirga</taxon>
    </lineage>
</organism>
<dbReference type="KEGG" id="moc:BB934_04395"/>
<protein>
    <submittedName>
        <fullName evidence="3">Uncharacterized protein</fullName>
    </submittedName>
</protein>
<dbReference type="RefSeq" id="WP_099508548.1">
    <property type="nucleotide sequence ID" value="NZ_CP016616.1"/>
</dbReference>
<dbReference type="OrthoDB" id="8021458at2"/>
<feature type="compositionally biased region" description="Basic residues" evidence="1">
    <location>
        <begin position="114"/>
        <end position="132"/>
    </location>
</feature>
<sequence length="132" mass="14616">MKPAAYGFCLILLTLPVAAQSSETLVAKREACRIEARSRIVSKGKIEVDDYRRIVERRAAYVSQCLERSVVAHNGQPLPPKRVLDDAMDAAPAQAAVSPSKERRKTKVSSLRTVKAKTLKGKKTRISSRRRG</sequence>
<evidence type="ECO:0000256" key="2">
    <source>
        <dbReference type="SAM" id="SignalP"/>
    </source>
</evidence>
<feature type="chain" id="PRO_5008535697" evidence="2">
    <location>
        <begin position="20"/>
        <end position="132"/>
    </location>
</feature>
<dbReference type="AlphaFoldDB" id="A0A1B2EC73"/>
<dbReference type="EMBL" id="CP016616">
    <property type="protein sequence ID" value="ANY77563.1"/>
    <property type="molecule type" value="Genomic_DNA"/>
</dbReference>
<proteinExistence type="predicted"/>
<feature type="signal peptide" evidence="2">
    <location>
        <begin position="1"/>
        <end position="19"/>
    </location>
</feature>
<evidence type="ECO:0000256" key="1">
    <source>
        <dbReference type="SAM" id="MobiDB-lite"/>
    </source>
</evidence>